<protein>
    <submittedName>
        <fullName evidence="2">Uncharacterized protein</fullName>
    </submittedName>
</protein>
<feature type="transmembrane region" description="Helical" evidence="1">
    <location>
        <begin position="139"/>
        <end position="159"/>
    </location>
</feature>
<sequence length="238" mass="27134">MERPSHSTSSNHHNILVFWGLAVAVFLTIIAGVLHSFHLFNNQWLFQTDTIYEYQRGLGDDCVKSDKFTKGIKCSKWNDPNGTFVANGDNVAVNDVLPVSTGMKMIRILYIINIFLYVIVVFLISCVCVKKRDLIAQRILCLVSLILALSNVIIILVVIVNSFSPFIYKKGEASLGSAFYFFMFSNLLFWLGCISHFHTWKDVYAELPSRPTVNLRLLSRPATDHHNMDERRPSWLSV</sequence>
<proteinExistence type="predicted"/>
<keyword evidence="3" id="KW-1185">Reference proteome</keyword>
<feature type="transmembrane region" description="Helical" evidence="1">
    <location>
        <begin position="179"/>
        <end position="200"/>
    </location>
</feature>
<feature type="transmembrane region" description="Helical" evidence="1">
    <location>
        <begin position="16"/>
        <end position="37"/>
    </location>
</feature>
<accession>A0ABD6EYH1</accession>
<dbReference type="Gene3D" id="1.20.140.150">
    <property type="match status" value="1"/>
</dbReference>
<evidence type="ECO:0000256" key="1">
    <source>
        <dbReference type="SAM" id="Phobius"/>
    </source>
</evidence>
<comment type="caution">
    <text evidence="2">The sequence shown here is derived from an EMBL/GenBank/DDBJ whole genome shotgun (WGS) entry which is preliminary data.</text>
</comment>
<dbReference type="AlphaFoldDB" id="A0ABD6EYH1"/>
<keyword evidence="1" id="KW-1133">Transmembrane helix</keyword>
<name>A0ABD6EYH1_9BILA</name>
<keyword evidence="1" id="KW-0472">Membrane</keyword>
<evidence type="ECO:0000313" key="2">
    <source>
        <dbReference type="EMBL" id="MFH4981652.1"/>
    </source>
</evidence>
<dbReference type="Proteomes" id="UP001608902">
    <property type="component" value="Unassembled WGS sequence"/>
</dbReference>
<keyword evidence="1" id="KW-0812">Transmembrane</keyword>
<dbReference type="EMBL" id="JBGFUD010007624">
    <property type="protein sequence ID" value="MFH4981652.1"/>
    <property type="molecule type" value="Genomic_DNA"/>
</dbReference>
<reference evidence="2 3" key="1">
    <citation type="submission" date="2024-08" db="EMBL/GenBank/DDBJ databases">
        <title>Gnathostoma spinigerum genome.</title>
        <authorList>
            <person name="Gonzalez-Bertolin B."/>
            <person name="Monzon S."/>
            <person name="Zaballos A."/>
            <person name="Jimenez P."/>
            <person name="Dekumyoy P."/>
            <person name="Varona S."/>
            <person name="Cuesta I."/>
            <person name="Sumanam S."/>
            <person name="Adisakwattana P."/>
            <person name="Gasser R.B."/>
            <person name="Hernandez-Gonzalez A."/>
            <person name="Young N.D."/>
            <person name="Perteguer M.J."/>
        </authorList>
    </citation>
    <scope>NUCLEOTIDE SEQUENCE [LARGE SCALE GENOMIC DNA]</scope>
    <source>
        <strain evidence="2">AL3</strain>
        <tissue evidence="2">Liver</tissue>
    </source>
</reference>
<evidence type="ECO:0000313" key="3">
    <source>
        <dbReference type="Proteomes" id="UP001608902"/>
    </source>
</evidence>
<gene>
    <name evidence="2" type="ORF">AB6A40_008361</name>
</gene>
<organism evidence="2 3">
    <name type="scientific">Gnathostoma spinigerum</name>
    <dbReference type="NCBI Taxonomy" id="75299"/>
    <lineage>
        <taxon>Eukaryota</taxon>
        <taxon>Metazoa</taxon>
        <taxon>Ecdysozoa</taxon>
        <taxon>Nematoda</taxon>
        <taxon>Chromadorea</taxon>
        <taxon>Rhabditida</taxon>
        <taxon>Spirurina</taxon>
        <taxon>Gnathostomatomorpha</taxon>
        <taxon>Gnathostomatoidea</taxon>
        <taxon>Gnathostomatidae</taxon>
        <taxon>Gnathostoma</taxon>
    </lineage>
</organism>
<feature type="transmembrane region" description="Helical" evidence="1">
    <location>
        <begin position="108"/>
        <end position="127"/>
    </location>
</feature>